<reference evidence="1" key="1">
    <citation type="submission" date="2021-01" db="EMBL/GenBank/DDBJ databases">
        <title>Phytophthora aleatoria, a newly-described species from Pinus radiata is distinct from Phytophthora cactorum isolates based on comparative genomics.</title>
        <authorList>
            <person name="Mcdougal R."/>
            <person name="Panda P."/>
            <person name="Williams N."/>
            <person name="Studholme D.J."/>
        </authorList>
    </citation>
    <scope>NUCLEOTIDE SEQUENCE</scope>
    <source>
        <strain evidence="1">NZFS 3830</strain>
    </source>
</reference>
<evidence type="ECO:0000313" key="1">
    <source>
        <dbReference type="EMBL" id="KAG6942818.1"/>
    </source>
</evidence>
<dbReference type="EMBL" id="JAENGZ010002802">
    <property type="protein sequence ID" value="KAG6942818.1"/>
    <property type="molecule type" value="Genomic_DNA"/>
</dbReference>
<organism evidence="1 2">
    <name type="scientific">Phytophthora cactorum</name>
    <dbReference type="NCBI Taxonomy" id="29920"/>
    <lineage>
        <taxon>Eukaryota</taxon>
        <taxon>Sar</taxon>
        <taxon>Stramenopiles</taxon>
        <taxon>Oomycota</taxon>
        <taxon>Peronosporomycetes</taxon>
        <taxon>Peronosporales</taxon>
        <taxon>Peronosporaceae</taxon>
        <taxon>Phytophthora</taxon>
    </lineage>
</organism>
<dbReference type="OrthoDB" id="90455at2759"/>
<gene>
    <name evidence="1" type="ORF">JG687_00018840</name>
</gene>
<proteinExistence type="predicted"/>
<accession>A0A8T1TLT2</accession>
<comment type="caution">
    <text evidence="1">The sequence shown here is derived from an EMBL/GenBank/DDBJ whole genome shotgun (WGS) entry which is preliminary data.</text>
</comment>
<dbReference type="AlphaFoldDB" id="A0A8T1TLT2"/>
<dbReference type="Proteomes" id="UP000688947">
    <property type="component" value="Unassembled WGS sequence"/>
</dbReference>
<protein>
    <submittedName>
        <fullName evidence="1">Uncharacterized protein</fullName>
    </submittedName>
</protein>
<name>A0A8T1TLT2_9STRA</name>
<sequence>MKDTRRDCFPLTTRFMTIFARESYPEWLQMYTEGKKDASTAYESLLRLLGRFAFRHGSRLNVTGLHASGYT</sequence>
<evidence type="ECO:0000313" key="2">
    <source>
        <dbReference type="Proteomes" id="UP000688947"/>
    </source>
</evidence>